<dbReference type="KEGG" id="cagg:HYG79_07555"/>
<proteinExistence type="predicted"/>
<evidence type="ECO:0000256" key="1">
    <source>
        <dbReference type="SAM" id="Phobius"/>
    </source>
</evidence>
<dbReference type="RefSeq" id="WP_179241498.1">
    <property type="nucleotide sequence ID" value="NZ_CP058595.1"/>
</dbReference>
<reference evidence="2 3" key="1">
    <citation type="journal article" date="2006" name="Int. J. Syst. Evol. Microbiol.">
        <title>Costertonia aggregata gen. nov., sp. nov., a mesophilic marine bacterium of the family Flavobacteriaceae, isolated from a mature biofilm.</title>
        <authorList>
            <person name="Kwon K.K."/>
            <person name="Lee Y.K."/>
            <person name="Lee H.K."/>
        </authorList>
    </citation>
    <scope>NUCLEOTIDE SEQUENCE [LARGE SCALE GENOMIC DNA]</scope>
    <source>
        <strain evidence="2 3">KCCM 42265</strain>
    </source>
</reference>
<feature type="transmembrane region" description="Helical" evidence="1">
    <location>
        <begin position="71"/>
        <end position="92"/>
    </location>
</feature>
<dbReference type="AlphaFoldDB" id="A0A7H9AP24"/>
<evidence type="ECO:0000313" key="2">
    <source>
        <dbReference type="EMBL" id="QLG45209.1"/>
    </source>
</evidence>
<keyword evidence="3" id="KW-1185">Reference proteome</keyword>
<dbReference type="InterPro" id="IPR046166">
    <property type="entry name" value="DUF6168"/>
</dbReference>
<feature type="transmembrane region" description="Helical" evidence="1">
    <location>
        <begin position="104"/>
        <end position="125"/>
    </location>
</feature>
<protein>
    <submittedName>
        <fullName evidence="2">Uncharacterized protein</fullName>
    </submittedName>
</protein>
<keyword evidence="1" id="KW-1133">Transmembrane helix</keyword>
<feature type="transmembrane region" description="Helical" evidence="1">
    <location>
        <begin position="5"/>
        <end position="22"/>
    </location>
</feature>
<dbReference type="Pfam" id="PF19665">
    <property type="entry name" value="DUF6168"/>
    <property type="match status" value="1"/>
</dbReference>
<name>A0A7H9AP24_9FLAO</name>
<keyword evidence="1" id="KW-0812">Transmembrane</keyword>
<feature type="transmembrane region" description="Helical" evidence="1">
    <location>
        <begin position="42"/>
        <end position="59"/>
    </location>
</feature>
<gene>
    <name evidence="2" type="ORF">HYG79_07555</name>
</gene>
<evidence type="ECO:0000313" key="3">
    <source>
        <dbReference type="Proteomes" id="UP000509302"/>
    </source>
</evidence>
<accession>A0A7H9AP24</accession>
<keyword evidence="1" id="KW-0472">Membrane</keyword>
<organism evidence="2 3">
    <name type="scientific">Costertonia aggregata</name>
    <dbReference type="NCBI Taxonomy" id="343403"/>
    <lineage>
        <taxon>Bacteria</taxon>
        <taxon>Pseudomonadati</taxon>
        <taxon>Bacteroidota</taxon>
        <taxon>Flavobacteriia</taxon>
        <taxon>Flavobacteriales</taxon>
        <taxon>Flavobacteriaceae</taxon>
        <taxon>Costertonia</taxon>
    </lineage>
</organism>
<sequence>MIKTLLTYVLVFGLLFLGGFYLHAHYLFNKETVTFFSLQKVYVFHSICSFVICTFLLLVSKSGNFKHQLGFFYLGAFVFKFVAFGIAFSPSLFGEIHLSQIEKISLLVPVLIFLIPEVYFVVKILGKLNLDTKKKLY</sequence>
<dbReference type="Proteomes" id="UP000509302">
    <property type="component" value="Chromosome"/>
</dbReference>
<dbReference type="EMBL" id="CP058595">
    <property type="protein sequence ID" value="QLG45209.1"/>
    <property type="molecule type" value="Genomic_DNA"/>
</dbReference>